<protein>
    <submittedName>
        <fullName evidence="2">Uncharacterized protein</fullName>
    </submittedName>
</protein>
<dbReference type="AlphaFoldDB" id="A0A2H5Y591"/>
<sequence>MPLVCRNCGIEIEWQPVIVDRQPYCCLGCAQGGPCQCDYDRLPSRATPATLAQRMPSQALGVLIQRPAPLAATIDHFEEKSLNPEREVSDGQEGADRRH</sequence>
<dbReference type="Proteomes" id="UP000236642">
    <property type="component" value="Unassembled WGS sequence"/>
</dbReference>
<accession>A0A2H5Y591</accession>
<evidence type="ECO:0000256" key="1">
    <source>
        <dbReference type="SAM" id="MobiDB-lite"/>
    </source>
</evidence>
<dbReference type="EMBL" id="BEHY01000013">
    <property type="protein sequence ID" value="GBD08621.1"/>
    <property type="molecule type" value="Genomic_DNA"/>
</dbReference>
<feature type="region of interest" description="Disordered" evidence="1">
    <location>
        <begin position="77"/>
        <end position="99"/>
    </location>
</feature>
<evidence type="ECO:0000313" key="3">
    <source>
        <dbReference type="Proteomes" id="UP000236642"/>
    </source>
</evidence>
<proteinExistence type="predicted"/>
<reference evidence="3" key="1">
    <citation type="submission" date="2017-09" db="EMBL/GenBank/DDBJ databases">
        <title>Metaegenomics of thermophilic ammonia-oxidizing enrichment culture.</title>
        <authorList>
            <person name="Kato S."/>
            <person name="Suzuki K."/>
        </authorList>
    </citation>
    <scope>NUCLEOTIDE SEQUENCE [LARGE SCALE GENOMIC DNA]</scope>
</reference>
<organism evidence="2 3">
    <name type="scientific">Candidatus Thermoflexus japonica</name>
    <dbReference type="NCBI Taxonomy" id="2035417"/>
    <lineage>
        <taxon>Bacteria</taxon>
        <taxon>Bacillati</taxon>
        <taxon>Chloroflexota</taxon>
        <taxon>Thermoflexia</taxon>
        <taxon>Thermoflexales</taxon>
        <taxon>Thermoflexaceae</taxon>
        <taxon>Thermoflexus</taxon>
    </lineage>
</organism>
<evidence type="ECO:0000313" key="2">
    <source>
        <dbReference type="EMBL" id="GBD08621.1"/>
    </source>
</evidence>
<name>A0A2H5Y591_9CHLR</name>
<comment type="caution">
    <text evidence="2">The sequence shown here is derived from an EMBL/GenBank/DDBJ whole genome shotgun (WGS) entry which is preliminary data.</text>
</comment>
<gene>
    <name evidence="2" type="ORF">HRbin22_00862</name>
</gene>